<comment type="pathway">
    <text evidence="3">Carbohydrate biosynthesis; gluconeogenesis.</text>
</comment>
<dbReference type="Gene3D" id="3.20.20.70">
    <property type="entry name" value="Aldolase class I"/>
    <property type="match status" value="1"/>
</dbReference>
<name>A0A1H2LRM7_9ACTN</name>
<sequence length="266" mass="27170">MRGRTVWVGTSWKMTKTLGEARAWVDTVVTGLTASARAAAPAGVQPFVLPAHTALASVRDLLGPASPLLLGAQNAHQGPEGAGTGEVSMRMVADAGAELVELGHSERRASFGETDATVALKVRAALDAGLRPLVCVGEPGPVRDAGEEIGFVAAQVAAALAPVRPEERGRVLLAYEPVWAIGEHGRRPETAEVAPVLAEVARLGGGGSDGERPLVLYGGSVDQGNAAALLEDPSTDGLFVGRAAWEPEGFLGLLAIAASVASAARP</sequence>
<dbReference type="InterPro" id="IPR013785">
    <property type="entry name" value="Aldolase_TIM"/>
</dbReference>
<keyword evidence="3" id="KW-0963">Cytoplasm</keyword>
<dbReference type="GO" id="GO:0006096">
    <property type="term" value="P:glycolytic process"/>
    <property type="evidence" value="ECO:0007669"/>
    <property type="project" value="UniProtKB-UniPathway"/>
</dbReference>
<dbReference type="Proteomes" id="UP000198825">
    <property type="component" value="Chromosome I"/>
</dbReference>
<evidence type="ECO:0000313" key="4">
    <source>
        <dbReference type="EMBL" id="SDU83657.1"/>
    </source>
</evidence>
<comment type="pathway">
    <text evidence="3">Carbohydrate degradation; glycolysis; D-glyceraldehyde 3-phosphate from glycerone phosphate: step 1/1.</text>
</comment>
<dbReference type="SUPFAM" id="SSF51351">
    <property type="entry name" value="Triosephosphate isomerase (TIM)"/>
    <property type="match status" value="1"/>
</dbReference>
<protein>
    <recommendedName>
        <fullName evidence="3">Triosephosphate isomerase</fullName>
        <ecNumber evidence="3">5.3.1.1</ecNumber>
    </recommendedName>
</protein>
<dbReference type="Pfam" id="PF00121">
    <property type="entry name" value="TIM"/>
    <property type="match status" value="1"/>
</dbReference>
<dbReference type="InterPro" id="IPR035990">
    <property type="entry name" value="TIM_sf"/>
</dbReference>
<keyword evidence="2 3" id="KW-0413">Isomerase</keyword>
<dbReference type="InterPro" id="IPR000652">
    <property type="entry name" value="Triosephosphate_isomerase"/>
</dbReference>
<dbReference type="UniPathway" id="UPA00138"/>
<accession>A0A1H2LRM7</accession>
<dbReference type="EMBL" id="LT629799">
    <property type="protein sequence ID" value="SDU83657.1"/>
    <property type="molecule type" value="Genomic_DNA"/>
</dbReference>
<keyword evidence="5" id="KW-1185">Reference proteome</keyword>
<evidence type="ECO:0000256" key="1">
    <source>
        <dbReference type="ARBA" id="ARBA00007422"/>
    </source>
</evidence>
<dbReference type="GO" id="GO:0019563">
    <property type="term" value="P:glycerol catabolic process"/>
    <property type="evidence" value="ECO:0007669"/>
    <property type="project" value="TreeGrafter"/>
</dbReference>
<reference evidence="5" key="1">
    <citation type="submission" date="2016-10" db="EMBL/GenBank/DDBJ databases">
        <authorList>
            <person name="Varghese N."/>
            <person name="Submissions S."/>
        </authorList>
    </citation>
    <scope>NUCLEOTIDE SEQUENCE [LARGE SCALE GENOMIC DNA]</scope>
    <source>
        <strain evidence="5">DSM 21743</strain>
    </source>
</reference>
<comment type="subcellular location">
    <subcellularLocation>
        <location evidence="3">Cytoplasm</location>
    </subcellularLocation>
</comment>
<dbReference type="UniPathway" id="UPA00109">
    <property type="reaction ID" value="UER00189"/>
</dbReference>
<gene>
    <name evidence="4" type="ORF">SAMN04488544_0719</name>
</gene>
<dbReference type="PANTHER" id="PTHR21139:SF42">
    <property type="entry name" value="TRIOSEPHOSPHATE ISOMERASE"/>
    <property type="match status" value="1"/>
</dbReference>
<dbReference type="CDD" id="cd00311">
    <property type="entry name" value="TIM"/>
    <property type="match status" value="1"/>
</dbReference>
<evidence type="ECO:0000256" key="2">
    <source>
        <dbReference type="ARBA" id="ARBA00023235"/>
    </source>
</evidence>
<dbReference type="GO" id="GO:0006094">
    <property type="term" value="P:gluconeogenesis"/>
    <property type="evidence" value="ECO:0007669"/>
    <property type="project" value="UniProtKB-UniPathway"/>
</dbReference>
<comment type="catalytic activity">
    <reaction evidence="3">
        <text>D-glyceraldehyde 3-phosphate = dihydroxyacetone phosphate</text>
        <dbReference type="Rhea" id="RHEA:18585"/>
        <dbReference type="ChEBI" id="CHEBI:57642"/>
        <dbReference type="ChEBI" id="CHEBI:59776"/>
        <dbReference type="EC" id="5.3.1.1"/>
    </reaction>
</comment>
<dbReference type="AlphaFoldDB" id="A0A1H2LRM7"/>
<dbReference type="EC" id="5.3.1.1" evidence="3"/>
<dbReference type="RefSeq" id="WP_231918419.1">
    <property type="nucleotide sequence ID" value="NZ_LT629799.1"/>
</dbReference>
<keyword evidence="3" id="KW-0312">Gluconeogenesis</keyword>
<keyword evidence="3" id="KW-0324">Glycolysis</keyword>
<evidence type="ECO:0000313" key="5">
    <source>
        <dbReference type="Proteomes" id="UP000198825"/>
    </source>
</evidence>
<dbReference type="GO" id="GO:0005829">
    <property type="term" value="C:cytosol"/>
    <property type="evidence" value="ECO:0007669"/>
    <property type="project" value="TreeGrafter"/>
</dbReference>
<dbReference type="STRING" id="546874.SAMN04488544_0719"/>
<dbReference type="PANTHER" id="PTHR21139">
    <property type="entry name" value="TRIOSEPHOSPHATE ISOMERASE"/>
    <property type="match status" value="1"/>
</dbReference>
<comment type="similarity">
    <text evidence="1 3">Belongs to the triosephosphate isomerase family.</text>
</comment>
<dbReference type="GO" id="GO:0004807">
    <property type="term" value="F:triose-phosphate isomerase activity"/>
    <property type="evidence" value="ECO:0007669"/>
    <property type="project" value="UniProtKB-EC"/>
</dbReference>
<dbReference type="PROSITE" id="PS51440">
    <property type="entry name" value="TIM_2"/>
    <property type="match status" value="1"/>
</dbReference>
<dbReference type="GO" id="GO:0046166">
    <property type="term" value="P:glyceraldehyde-3-phosphate biosynthetic process"/>
    <property type="evidence" value="ECO:0007669"/>
    <property type="project" value="TreeGrafter"/>
</dbReference>
<evidence type="ECO:0000256" key="3">
    <source>
        <dbReference type="RuleBase" id="RU363013"/>
    </source>
</evidence>
<proteinExistence type="inferred from homology"/>
<organism evidence="4 5">
    <name type="scientific">Microlunatus sagamiharensis</name>
    <dbReference type="NCBI Taxonomy" id="546874"/>
    <lineage>
        <taxon>Bacteria</taxon>
        <taxon>Bacillati</taxon>
        <taxon>Actinomycetota</taxon>
        <taxon>Actinomycetes</taxon>
        <taxon>Propionibacteriales</taxon>
        <taxon>Propionibacteriaceae</taxon>
        <taxon>Microlunatus</taxon>
    </lineage>
</organism>
<comment type="subunit">
    <text evidence="3">Homodimer.</text>
</comment>